<dbReference type="Pfam" id="PF00886">
    <property type="entry name" value="Ribosomal_S16"/>
    <property type="match status" value="1"/>
</dbReference>
<dbReference type="GO" id="GO:0015935">
    <property type="term" value="C:small ribosomal subunit"/>
    <property type="evidence" value="ECO:0007669"/>
    <property type="project" value="TreeGrafter"/>
</dbReference>
<dbReference type="InterPro" id="IPR023803">
    <property type="entry name" value="Ribosomal_bS16_dom_sf"/>
</dbReference>
<dbReference type="HAMAP" id="MF_00385">
    <property type="entry name" value="Ribosomal_bS16"/>
    <property type="match status" value="1"/>
</dbReference>
<comment type="caution">
    <text evidence="5">The sequence shown here is derived from an EMBL/GenBank/DDBJ whole genome shotgun (WGS) entry which is preliminary data.</text>
</comment>
<dbReference type="eggNOG" id="COG0228">
    <property type="taxonomic scope" value="Bacteria"/>
</dbReference>
<feature type="compositionally biased region" description="Low complexity" evidence="4">
    <location>
        <begin position="178"/>
        <end position="199"/>
    </location>
</feature>
<dbReference type="Proteomes" id="UP000016023">
    <property type="component" value="Unassembled WGS sequence"/>
</dbReference>
<protein>
    <recommendedName>
        <fullName evidence="3">Small ribosomal subunit protein bS16</fullName>
    </recommendedName>
</protein>
<accession>H1Q3V9</accession>
<dbReference type="InterPro" id="IPR000307">
    <property type="entry name" value="Ribosomal_bS16"/>
</dbReference>
<gene>
    <name evidence="3" type="primary">rpsP</name>
    <name evidence="5" type="ORF">HMPREF9140_01597</name>
</gene>
<dbReference type="PANTHER" id="PTHR12919:SF20">
    <property type="entry name" value="SMALL RIBOSOMAL SUBUNIT PROTEIN BS16M"/>
    <property type="match status" value="1"/>
</dbReference>
<evidence type="ECO:0000313" key="6">
    <source>
        <dbReference type="Proteomes" id="UP000016023"/>
    </source>
</evidence>
<dbReference type="AlphaFoldDB" id="H1Q3V9"/>
<dbReference type="HOGENOM" id="CLU_100590_0_0_10"/>
<comment type="similarity">
    <text evidence="3">Belongs to the bacterial ribosomal protein bS16 family.</text>
</comment>
<proteinExistence type="inferred from homology"/>
<organism evidence="5 6">
    <name type="scientific">Prevotella micans F0438</name>
    <dbReference type="NCBI Taxonomy" id="883158"/>
    <lineage>
        <taxon>Bacteria</taxon>
        <taxon>Pseudomonadati</taxon>
        <taxon>Bacteroidota</taxon>
        <taxon>Bacteroidia</taxon>
        <taxon>Bacteroidales</taxon>
        <taxon>Prevotellaceae</taxon>
        <taxon>Prevotella</taxon>
    </lineage>
</organism>
<sequence length="199" mass="21709">MATKIRLQRGGRKGYAFYSIVIADARAPRDGKFTEKIGTYNPNTNPATVDLNFERALYWVGVGAQPTDTTRNILRNEGVYMMKHLLGGVKKGAFDEAECQKRFDAWKQSKIASREALGKKEADEKKAIIAKNLEAEKKINEAIAKKVADKKAAEEAAKVEEAAVAVAEETSAEEEVQAAETPVAEAQTTEATATETTEA</sequence>
<keyword evidence="6" id="KW-1185">Reference proteome</keyword>
<name>H1Q3V9_9BACT</name>
<reference evidence="5 6" key="1">
    <citation type="submission" date="2011-12" db="EMBL/GenBank/DDBJ databases">
        <title>The Genome Sequence of Prevotella micans F0438.</title>
        <authorList>
            <consortium name="The Broad Institute Genome Sequencing Platform"/>
            <person name="Earl A."/>
            <person name="Ward D."/>
            <person name="Feldgarden M."/>
            <person name="Gevers D."/>
            <person name="Izard J."/>
            <person name="Baranova O.V."/>
            <person name="Blanton J.M."/>
            <person name="Wade W.G."/>
            <person name="Dewhirst F.E."/>
            <person name="Young S.K."/>
            <person name="Zeng Q."/>
            <person name="Gargeya S."/>
            <person name="Fitzgerald M."/>
            <person name="Haas B."/>
            <person name="Abouelleil A."/>
            <person name="Alvarado L."/>
            <person name="Arachchi H.M."/>
            <person name="Berlin A."/>
            <person name="Chapman S.B."/>
            <person name="Gearin G."/>
            <person name="Goldberg J."/>
            <person name="Griggs A."/>
            <person name="Gujja S."/>
            <person name="Hansen M."/>
            <person name="Heiman D."/>
            <person name="Howarth C."/>
            <person name="Larimer J."/>
            <person name="Lui A."/>
            <person name="MacDonald P.J.P."/>
            <person name="McCowen C."/>
            <person name="Montmayeur A."/>
            <person name="Murphy C."/>
            <person name="Neiman D."/>
            <person name="Pearson M."/>
            <person name="Priest M."/>
            <person name="Roberts A."/>
            <person name="Saif S."/>
            <person name="Shea T."/>
            <person name="Sisk P."/>
            <person name="Stolte C."/>
            <person name="Sykes S."/>
            <person name="Wortman J."/>
            <person name="Nusbaum C."/>
            <person name="Birren B."/>
        </authorList>
    </citation>
    <scope>NUCLEOTIDE SEQUENCE [LARGE SCALE GENOMIC DNA]</scope>
    <source>
        <strain evidence="5 6">F0438</strain>
    </source>
</reference>
<dbReference type="RefSeq" id="WP_006953103.1">
    <property type="nucleotide sequence ID" value="NZ_JH594522.1"/>
</dbReference>
<dbReference type="NCBIfam" id="NF011094">
    <property type="entry name" value="PRK14521.1"/>
    <property type="match status" value="1"/>
</dbReference>
<dbReference type="STRING" id="883158.HMPREF9140_01597"/>
<dbReference type="EMBL" id="AGWK01000042">
    <property type="protein sequence ID" value="EHO68557.1"/>
    <property type="molecule type" value="Genomic_DNA"/>
</dbReference>
<dbReference type="GO" id="GO:0006412">
    <property type="term" value="P:translation"/>
    <property type="evidence" value="ECO:0007669"/>
    <property type="project" value="UniProtKB-UniRule"/>
</dbReference>
<dbReference type="SUPFAM" id="SSF54565">
    <property type="entry name" value="Ribosomal protein S16"/>
    <property type="match status" value="1"/>
</dbReference>
<evidence type="ECO:0000313" key="5">
    <source>
        <dbReference type="EMBL" id="EHO68557.1"/>
    </source>
</evidence>
<dbReference type="Gene3D" id="3.30.1320.10">
    <property type="match status" value="1"/>
</dbReference>
<dbReference type="PATRIC" id="fig|883158.3.peg.1597"/>
<keyword evidence="2 3" id="KW-0687">Ribonucleoprotein</keyword>
<evidence type="ECO:0000256" key="1">
    <source>
        <dbReference type="ARBA" id="ARBA00022980"/>
    </source>
</evidence>
<evidence type="ECO:0000256" key="3">
    <source>
        <dbReference type="HAMAP-Rule" id="MF_00385"/>
    </source>
</evidence>
<dbReference type="NCBIfam" id="TIGR00002">
    <property type="entry name" value="S16"/>
    <property type="match status" value="1"/>
</dbReference>
<dbReference type="PANTHER" id="PTHR12919">
    <property type="entry name" value="30S RIBOSOMAL PROTEIN S16"/>
    <property type="match status" value="1"/>
</dbReference>
<evidence type="ECO:0000256" key="2">
    <source>
        <dbReference type="ARBA" id="ARBA00023274"/>
    </source>
</evidence>
<feature type="region of interest" description="Disordered" evidence="4">
    <location>
        <begin position="166"/>
        <end position="199"/>
    </location>
</feature>
<keyword evidence="1 3" id="KW-0689">Ribosomal protein</keyword>
<evidence type="ECO:0000256" key="4">
    <source>
        <dbReference type="SAM" id="MobiDB-lite"/>
    </source>
</evidence>
<dbReference type="GO" id="GO:0003735">
    <property type="term" value="F:structural constituent of ribosome"/>
    <property type="evidence" value="ECO:0007669"/>
    <property type="project" value="InterPro"/>
</dbReference>
<dbReference type="GO" id="GO:0005737">
    <property type="term" value="C:cytoplasm"/>
    <property type="evidence" value="ECO:0007669"/>
    <property type="project" value="UniProtKB-ARBA"/>
</dbReference>